<keyword evidence="4" id="KW-0539">Nucleus</keyword>
<feature type="compositionally biased region" description="Polar residues" evidence="6">
    <location>
        <begin position="260"/>
        <end position="274"/>
    </location>
</feature>
<dbReference type="PROSITE" id="PS00678">
    <property type="entry name" value="WD_REPEATS_1"/>
    <property type="match status" value="2"/>
</dbReference>
<gene>
    <name evidence="7" type="ORF">GFSPODELE1_LOCUS3850</name>
</gene>
<feature type="repeat" description="WD" evidence="5">
    <location>
        <begin position="31"/>
        <end position="60"/>
    </location>
</feature>
<comment type="subcellular location">
    <subcellularLocation>
        <location evidence="1">Nucleus</location>
    </subcellularLocation>
</comment>
<dbReference type="InterPro" id="IPR037850">
    <property type="entry name" value="RBBP5/Swd1"/>
</dbReference>
<evidence type="ECO:0000256" key="5">
    <source>
        <dbReference type="PROSITE-ProRule" id="PRU00221"/>
    </source>
</evidence>
<evidence type="ECO:0000256" key="4">
    <source>
        <dbReference type="ARBA" id="ARBA00023242"/>
    </source>
</evidence>
<organism evidence="7 8">
    <name type="scientific">Somion occarium</name>
    <dbReference type="NCBI Taxonomy" id="3059160"/>
    <lineage>
        <taxon>Eukaryota</taxon>
        <taxon>Fungi</taxon>
        <taxon>Dikarya</taxon>
        <taxon>Basidiomycota</taxon>
        <taxon>Agaricomycotina</taxon>
        <taxon>Agaricomycetes</taxon>
        <taxon>Polyporales</taxon>
        <taxon>Cerrenaceae</taxon>
        <taxon>Somion</taxon>
    </lineage>
</organism>
<evidence type="ECO:0000256" key="2">
    <source>
        <dbReference type="ARBA" id="ARBA00022574"/>
    </source>
</evidence>
<feature type="compositionally biased region" description="Polar residues" evidence="6">
    <location>
        <begin position="471"/>
        <end position="482"/>
    </location>
</feature>
<protein>
    <recommendedName>
        <fullName evidence="9">WD40 repeat-like protein</fullName>
    </recommendedName>
</protein>
<dbReference type="EMBL" id="OZ037945">
    <property type="protein sequence ID" value="CAL1702036.1"/>
    <property type="molecule type" value="Genomic_DNA"/>
</dbReference>
<proteinExistence type="predicted"/>
<evidence type="ECO:0008006" key="9">
    <source>
        <dbReference type="Google" id="ProtNLM"/>
    </source>
</evidence>
<dbReference type="InterPro" id="IPR019775">
    <property type="entry name" value="WD40_repeat_CS"/>
</dbReference>
<dbReference type="InterPro" id="IPR036322">
    <property type="entry name" value="WD40_repeat_dom_sf"/>
</dbReference>
<reference evidence="8" key="1">
    <citation type="submission" date="2024-04" db="EMBL/GenBank/DDBJ databases">
        <authorList>
            <person name="Shaw F."/>
            <person name="Minotto A."/>
        </authorList>
    </citation>
    <scope>NUCLEOTIDE SEQUENCE [LARGE SCALE GENOMIC DNA]</scope>
</reference>
<dbReference type="Pfam" id="PF00400">
    <property type="entry name" value="WD40"/>
    <property type="match status" value="3"/>
</dbReference>
<keyword evidence="2 5" id="KW-0853">WD repeat</keyword>
<dbReference type="InterPro" id="IPR015943">
    <property type="entry name" value="WD40/YVTN_repeat-like_dom_sf"/>
</dbReference>
<dbReference type="SUPFAM" id="SSF50978">
    <property type="entry name" value="WD40 repeat-like"/>
    <property type="match status" value="1"/>
</dbReference>
<feature type="repeat" description="WD" evidence="5">
    <location>
        <begin position="61"/>
        <end position="96"/>
    </location>
</feature>
<dbReference type="InterPro" id="IPR001680">
    <property type="entry name" value="WD40_rpt"/>
</dbReference>
<dbReference type="SMART" id="SM00320">
    <property type="entry name" value="WD40"/>
    <property type="match status" value="7"/>
</dbReference>
<evidence type="ECO:0000313" key="7">
    <source>
        <dbReference type="EMBL" id="CAL1702036.1"/>
    </source>
</evidence>
<evidence type="ECO:0000313" key="8">
    <source>
        <dbReference type="Proteomes" id="UP001497453"/>
    </source>
</evidence>
<name>A0ABP1D2E3_9APHY</name>
<dbReference type="Proteomes" id="UP001497453">
    <property type="component" value="Chromosome 2"/>
</dbReference>
<evidence type="ECO:0000256" key="6">
    <source>
        <dbReference type="SAM" id="MobiDB-lite"/>
    </source>
</evidence>
<dbReference type="Gene3D" id="2.130.10.10">
    <property type="entry name" value="YVTN repeat-like/Quinoprotein amine dehydrogenase"/>
    <property type="match status" value="2"/>
</dbReference>
<dbReference type="PANTHER" id="PTHR44040">
    <property type="entry name" value="RETINOBLASTOMA-BINDING PROTEIN 5"/>
    <property type="match status" value="1"/>
</dbReference>
<feature type="region of interest" description="Disordered" evidence="6">
    <location>
        <begin position="234"/>
        <end position="274"/>
    </location>
</feature>
<feature type="compositionally biased region" description="Pro residues" evidence="6">
    <location>
        <begin position="239"/>
        <end position="257"/>
    </location>
</feature>
<accession>A0ABP1D2E3</accession>
<evidence type="ECO:0000256" key="3">
    <source>
        <dbReference type="ARBA" id="ARBA00022737"/>
    </source>
</evidence>
<sequence>MNTKLLSNPFNITYPTAVQTSLYSQASFAKFDPSGRFVAAGLPDGSARIWDLDTKSTVRWLEGHVKAVTSVDWSRYSRYVLTSSKDWNVVIWDLASDTDPPRRVATVRFDAPIASASFHPRNSQILLVLLSVGEAYIVDLRKEHRGRTELCEPDDADEDSRQRNAAFTVARFDPSGKHIFIGTSAGYIVVFNSRTKTMVARHRIAGAGILKGLDFTKSGRRLATNSSDRTLRQFNLPVYPSPPSIPTSSFTPPPSSPPSNLSNGANGSNEMNEVNGTINMDASILETELEPMYRFHDPINKVAWHSMSYSPDGDWLAGGAADNATHKIYIWDLQNEGQFASALDGGREPLVHIHWHPTKPMIASTTNRGNILIWHCPTPERWGAFAGGFEEVDENVEYEEREDEFDIEDESDFIMRKQRMEEEPVDIFALEDTPTSTSLNALTSTTTNGHSHNPHHSLSAPLPHPHRQWHDSSSGANGTEVASRSRDEDEDLAWADEDPDEDYMEWRLKVLMEEDEDVR</sequence>
<evidence type="ECO:0000256" key="1">
    <source>
        <dbReference type="ARBA" id="ARBA00004123"/>
    </source>
</evidence>
<feature type="compositionally biased region" description="Low complexity" evidence="6">
    <location>
        <begin position="433"/>
        <end position="461"/>
    </location>
</feature>
<feature type="compositionally biased region" description="Acidic residues" evidence="6">
    <location>
        <begin position="488"/>
        <end position="499"/>
    </location>
</feature>
<dbReference type="PANTHER" id="PTHR44040:SF1">
    <property type="entry name" value="RETINOBLASTOMA-BINDING PROTEIN 5"/>
    <property type="match status" value="1"/>
</dbReference>
<dbReference type="PROSITE" id="PS50294">
    <property type="entry name" value="WD_REPEATS_REGION"/>
    <property type="match status" value="1"/>
</dbReference>
<feature type="region of interest" description="Disordered" evidence="6">
    <location>
        <begin position="429"/>
        <end position="499"/>
    </location>
</feature>
<keyword evidence="3" id="KW-0677">Repeat</keyword>
<keyword evidence="8" id="KW-1185">Reference proteome</keyword>
<dbReference type="PROSITE" id="PS50082">
    <property type="entry name" value="WD_REPEATS_2"/>
    <property type="match status" value="2"/>
</dbReference>